<keyword evidence="3" id="KW-1185">Reference proteome</keyword>
<dbReference type="Proteomes" id="UP001189429">
    <property type="component" value="Unassembled WGS sequence"/>
</dbReference>
<name>A0ABN9XZF0_9DINO</name>
<feature type="compositionally biased region" description="Basic and acidic residues" evidence="1">
    <location>
        <begin position="17"/>
        <end position="43"/>
    </location>
</feature>
<evidence type="ECO:0000313" key="2">
    <source>
        <dbReference type="EMBL" id="CAK0905530.1"/>
    </source>
</evidence>
<feature type="region of interest" description="Disordered" evidence="1">
    <location>
        <begin position="1"/>
        <end position="43"/>
    </location>
</feature>
<proteinExistence type="predicted"/>
<gene>
    <name evidence="2" type="ORF">PCOR1329_LOCUS81215</name>
</gene>
<evidence type="ECO:0000313" key="3">
    <source>
        <dbReference type="Proteomes" id="UP001189429"/>
    </source>
</evidence>
<evidence type="ECO:0000256" key="1">
    <source>
        <dbReference type="SAM" id="MobiDB-lite"/>
    </source>
</evidence>
<organism evidence="2 3">
    <name type="scientific">Prorocentrum cordatum</name>
    <dbReference type="NCBI Taxonomy" id="2364126"/>
    <lineage>
        <taxon>Eukaryota</taxon>
        <taxon>Sar</taxon>
        <taxon>Alveolata</taxon>
        <taxon>Dinophyceae</taxon>
        <taxon>Prorocentrales</taxon>
        <taxon>Prorocentraceae</taxon>
        <taxon>Prorocentrum</taxon>
    </lineage>
</organism>
<accession>A0ABN9XZF0</accession>
<sequence length="111" mass="12552">MAHSSQESGEPLAQNPRTDETDGRASQHADPCDDGRHVPDDYRSIKDTVEQTRESFMQQIKITQQSLNKMATIVLTHLEGVDKQVKQRMAVAEGRISAHDKRLQKLEQEVV</sequence>
<reference evidence="2" key="1">
    <citation type="submission" date="2023-10" db="EMBL/GenBank/DDBJ databases">
        <authorList>
            <person name="Chen Y."/>
            <person name="Shah S."/>
            <person name="Dougan E. K."/>
            <person name="Thang M."/>
            <person name="Chan C."/>
        </authorList>
    </citation>
    <scope>NUCLEOTIDE SEQUENCE [LARGE SCALE GENOMIC DNA]</scope>
</reference>
<comment type="caution">
    <text evidence="2">The sequence shown here is derived from an EMBL/GenBank/DDBJ whole genome shotgun (WGS) entry which is preliminary data.</text>
</comment>
<dbReference type="EMBL" id="CAUYUJ010021577">
    <property type="protein sequence ID" value="CAK0905530.1"/>
    <property type="molecule type" value="Genomic_DNA"/>
</dbReference>
<protein>
    <submittedName>
        <fullName evidence="2">Uncharacterized protein</fullName>
    </submittedName>
</protein>